<sequence>MSSSSAYPLEVTSQSFQKGKERLSGRPVLCLSGVGKALPLF</sequence>
<comment type="caution">
    <text evidence="2">The sequence shown here is derived from an EMBL/GenBank/DDBJ whole genome shotgun (WGS) entry which is preliminary data.</text>
</comment>
<proteinExistence type="predicted"/>
<feature type="compositionally biased region" description="Polar residues" evidence="1">
    <location>
        <begin position="1"/>
        <end position="17"/>
    </location>
</feature>
<evidence type="ECO:0000256" key="1">
    <source>
        <dbReference type="SAM" id="MobiDB-lite"/>
    </source>
</evidence>
<accession>A0A800MV13</accession>
<reference evidence="2 3" key="1">
    <citation type="journal article" date="2020" name="G3 (Bethesda)">
        <title>Whole Genome Sequencing and Comparative Genomics of Two Nematicidal Bacillus Strains Reveals a Wide Range of Possible Virulence Factors.</title>
        <authorList>
            <person name="Susic N."/>
            <person name="Janezic S."/>
            <person name="Rupnik M."/>
            <person name="Geric Stare B."/>
        </authorList>
    </citation>
    <scope>NUCLEOTIDE SEQUENCE [LARGE SCALE GENOMIC DNA]</scope>
    <source>
        <strain evidence="2 3">I-1582</strain>
    </source>
</reference>
<gene>
    <name evidence="2" type="ORF">KIS1582_3273</name>
</gene>
<evidence type="ECO:0000313" key="3">
    <source>
        <dbReference type="Proteomes" id="UP000465778"/>
    </source>
</evidence>
<protein>
    <submittedName>
        <fullName evidence="2">Uncharacterized protein</fullName>
    </submittedName>
</protein>
<name>A0A800MV13_CYTFI</name>
<dbReference type="Proteomes" id="UP000465778">
    <property type="component" value="Unassembled WGS sequence"/>
</dbReference>
<organism evidence="2 3">
    <name type="scientific">Cytobacillus firmus</name>
    <name type="common">Bacillus firmus</name>
    <dbReference type="NCBI Taxonomy" id="1399"/>
    <lineage>
        <taxon>Bacteria</taxon>
        <taxon>Bacillati</taxon>
        <taxon>Bacillota</taxon>
        <taxon>Bacilli</taxon>
        <taxon>Bacillales</taxon>
        <taxon>Bacillaceae</taxon>
        <taxon>Cytobacillus</taxon>
    </lineage>
</organism>
<feature type="region of interest" description="Disordered" evidence="1">
    <location>
        <begin position="1"/>
        <end position="20"/>
    </location>
</feature>
<dbReference type="AlphaFoldDB" id="A0A800MV13"/>
<evidence type="ECO:0000313" key="2">
    <source>
        <dbReference type="EMBL" id="KAF0822942.1"/>
    </source>
</evidence>
<dbReference type="EMBL" id="VDEM01000042">
    <property type="protein sequence ID" value="KAF0822942.1"/>
    <property type="molecule type" value="Genomic_DNA"/>
</dbReference>